<feature type="transmembrane region" description="Helical" evidence="1">
    <location>
        <begin position="63"/>
        <end position="83"/>
    </location>
</feature>
<feature type="transmembrane region" description="Helical" evidence="1">
    <location>
        <begin position="168"/>
        <end position="188"/>
    </location>
</feature>
<reference evidence="2" key="1">
    <citation type="submission" date="2020-11" db="EMBL/GenBank/DDBJ databases">
        <title>Nocardioides sp. nov., isolated from Soil of Cynanchum wilfordii Hemsley rhizosphere.</title>
        <authorList>
            <person name="Lee J.-S."/>
            <person name="Suh M.K."/>
            <person name="Kim J.-S."/>
        </authorList>
    </citation>
    <scope>NUCLEOTIDE SEQUENCE</scope>
    <source>
        <strain evidence="2">KCTC 19275</strain>
    </source>
</reference>
<feature type="transmembrane region" description="Helical" evidence="1">
    <location>
        <begin position="90"/>
        <end position="109"/>
    </location>
</feature>
<dbReference type="AlphaFoldDB" id="A0A930V968"/>
<dbReference type="EMBL" id="JADKPN010000001">
    <property type="protein sequence ID" value="MBF4762242.1"/>
    <property type="molecule type" value="Genomic_DNA"/>
</dbReference>
<evidence type="ECO:0000313" key="3">
    <source>
        <dbReference type="Proteomes" id="UP000640489"/>
    </source>
</evidence>
<accession>A0A930V968</accession>
<proteinExistence type="predicted"/>
<feature type="transmembrane region" description="Helical" evidence="1">
    <location>
        <begin position="115"/>
        <end position="136"/>
    </location>
</feature>
<evidence type="ECO:0000256" key="1">
    <source>
        <dbReference type="SAM" id="Phobius"/>
    </source>
</evidence>
<sequence>MSIAITPASLESIPSAPGALPLPRVATASPRLRAVISRVAVSITVACAVPAALFYSVLVLSGVWVAIAAALVWQYGALAWRAATGRRTSGLLVFAAAVMTGRTLVSFVADSPFLYFLQPVVTDCLIGAAFLASLFATRTIVARLAGDFYPMTDEVASRPGIQRLFRGLTAMWALLYLGKGSLTLYLLLSQSLETFVLVKSVSVLAINLGAAAATIAIAVAVGRREGLMARVD</sequence>
<organism evidence="2 3">
    <name type="scientific">Nocardioides islandensis</name>
    <dbReference type="NCBI Taxonomy" id="433663"/>
    <lineage>
        <taxon>Bacteria</taxon>
        <taxon>Bacillati</taxon>
        <taxon>Actinomycetota</taxon>
        <taxon>Actinomycetes</taxon>
        <taxon>Propionibacteriales</taxon>
        <taxon>Nocardioidaceae</taxon>
        <taxon>Nocardioides</taxon>
    </lineage>
</organism>
<keyword evidence="1" id="KW-1133">Transmembrane helix</keyword>
<keyword evidence="3" id="KW-1185">Reference proteome</keyword>
<protein>
    <recommendedName>
        <fullName evidence="4">DUF3159 domain-containing protein</fullName>
    </recommendedName>
</protein>
<dbReference type="RefSeq" id="WP_194705379.1">
    <property type="nucleotide sequence ID" value="NZ_JADKPN010000001.1"/>
</dbReference>
<keyword evidence="1" id="KW-0472">Membrane</keyword>
<name>A0A930V968_9ACTN</name>
<dbReference type="NCBIfam" id="NF041646">
    <property type="entry name" value="VC0807_fam"/>
    <property type="match status" value="1"/>
</dbReference>
<gene>
    <name evidence="2" type="ORF">ISU07_03815</name>
</gene>
<evidence type="ECO:0000313" key="2">
    <source>
        <dbReference type="EMBL" id="MBF4762242.1"/>
    </source>
</evidence>
<keyword evidence="1" id="KW-0812">Transmembrane</keyword>
<dbReference type="Proteomes" id="UP000640489">
    <property type="component" value="Unassembled WGS sequence"/>
</dbReference>
<evidence type="ECO:0008006" key="4">
    <source>
        <dbReference type="Google" id="ProtNLM"/>
    </source>
</evidence>
<comment type="caution">
    <text evidence="2">The sequence shown here is derived from an EMBL/GenBank/DDBJ whole genome shotgun (WGS) entry which is preliminary data.</text>
</comment>
<feature type="transmembrane region" description="Helical" evidence="1">
    <location>
        <begin position="39"/>
        <end position="57"/>
    </location>
</feature>
<feature type="transmembrane region" description="Helical" evidence="1">
    <location>
        <begin position="200"/>
        <end position="221"/>
    </location>
</feature>